<feature type="transmembrane region" description="Helical" evidence="6">
    <location>
        <begin position="51"/>
        <end position="80"/>
    </location>
</feature>
<dbReference type="GeneID" id="92858677"/>
<feature type="transmembrane region" description="Helical" evidence="6">
    <location>
        <begin position="164"/>
        <end position="186"/>
    </location>
</feature>
<feature type="transmembrane region" description="Helical" evidence="6">
    <location>
        <begin position="198"/>
        <end position="216"/>
    </location>
</feature>
<evidence type="ECO:0000259" key="7">
    <source>
        <dbReference type="Pfam" id="PF02683"/>
    </source>
</evidence>
<evidence type="ECO:0000256" key="1">
    <source>
        <dbReference type="ARBA" id="ARBA00004141"/>
    </source>
</evidence>
<organism evidence="9 10">
    <name type="scientific">Bacillus licheniformis</name>
    <dbReference type="NCBI Taxonomy" id="1402"/>
    <lineage>
        <taxon>Bacteria</taxon>
        <taxon>Bacillati</taxon>
        <taxon>Bacillota</taxon>
        <taxon>Bacilli</taxon>
        <taxon>Bacillales</taxon>
        <taxon>Bacillaceae</taxon>
        <taxon>Bacillus</taxon>
    </lineage>
</organism>
<dbReference type="Proteomes" id="UP000595038">
    <property type="component" value="Chromosome"/>
</dbReference>
<feature type="transmembrane region" description="Helical" evidence="6">
    <location>
        <begin position="126"/>
        <end position="152"/>
    </location>
</feature>
<dbReference type="Proteomes" id="UP000435910">
    <property type="component" value="Unassembled WGS sequence"/>
</dbReference>
<dbReference type="InterPro" id="IPR051790">
    <property type="entry name" value="Cytochrome_c-biogenesis_DsbD"/>
</dbReference>
<reference evidence="9 10" key="1">
    <citation type="submission" date="2019-06" db="EMBL/GenBank/DDBJ databases">
        <title>Genome sequence analysis of &gt;100 Bacillus licheniformis strains suggests intrinsic resistance to this species.</title>
        <authorList>
            <person name="Wels M."/>
            <person name="Siezen R.J."/>
            <person name="Johansen E."/>
            <person name="Stuer-Lauridsen B."/>
            <person name="Bjerre K."/>
            <person name="Nielsen B.K.K."/>
        </authorList>
    </citation>
    <scope>NUCLEOTIDE SEQUENCE [LARGE SCALE GENOMIC DNA]</scope>
    <source>
        <strain evidence="9 10">BAC-16736</strain>
    </source>
</reference>
<evidence type="ECO:0000313" key="11">
    <source>
        <dbReference type="Proteomes" id="UP000595038"/>
    </source>
</evidence>
<dbReference type="GO" id="GO:0016020">
    <property type="term" value="C:membrane"/>
    <property type="evidence" value="ECO:0007669"/>
    <property type="project" value="UniProtKB-SubCell"/>
</dbReference>
<dbReference type="PANTHER" id="PTHR31272">
    <property type="entry name" value="CYTOCHROME C-TYPE BIOGENESIS PROTEIN HI_1454-RELATED"/>
    <property type="match status" value="1"/>
</dbReference>
<evidence type="ECO:0000256" key="5">
    <source>
        <dbReference type="ARBA" id="ARBA00023136"/>
    </source>
</evidence>
<evidence type="ECO:0000256" key="6">
    <source>
        <dbReference type="SAM" id="Phobius"/>
    </source>
</evidence>
<dbReference type="AlphaFoldDB" id="A0A415J502"/>
<evidence type="ECO:0000256" key="4">
    <source>
        <dbReference type="ARBA" id="ARBA00022989"/>
    </source>
</evidence>
<keyword evidence="5 6" id="KW-0472">Membrane</keyword>
<dbReference type="EMBL" id="NILC01000014">
    <property type="protein sequence ID" value="TWL30761.1"/>
    <property type="molecule type" value="Genomic_DNA"/>
</dbReference>
<accession>A0A415J502</accession>
<dbReference type="EMBL" id="CP065647">
    <property type="protein sequence ID" value="QPR73010.1"/>
    <property type="molecule type" value="Genomic_DNA"/>
</dbReference>
<keyword evidence="3 6" id="KW-0812">Transmembrane</keyword>
<sequence>MAALWLAFGGGFLSFISPCCLPLYPSFISYITGISVGDLKNRHAKHIKQSVMIHAAAFLAGFSVIFYILGFSASSVGLLFLQYHNLIRMLGGIFFVVMGLFLLGVFRPAFMMKERRFSIRKGKIGLLNSMLVGMIFAAGWTPCIGPIFGTIAYANFQNPDFGSAFMMITAYSLGFAIPFLLMAFFIGNIRPLMKYSNMLMKIGGALMIVIGILLYTDNMIWINIWYSNLTNLF</sequence>
<evidence type="ECO:0000256" key="3">
    <source>
        <dbReference type="ARBA" id="ARBA00022692"/>
    </source>
</evidence>
<reference evidence="8 11" key="2">
    <citation type="submission" date="2020-12" db="EMBL/GenBank/DDBJ databases">
        <title>FDA dAtabase for Regulatory Grade micrObial Sequences (FDA-ARGOS): Supporting development and validation of Infectious Disease Dx tests.</title>
        <authorList>
            <person name="Nelson B."/>
            <person name="Plummer A."/>
            <person name="Tallon L."/>
            <person name="Sadzewicz L."/>
            <person name="Zhao X."/>
            <person name="Boylan J."/>
            <person name="Ott S."/>
            <person name="Bowen H."/>
            <person name="Vavikolanu K."/>
            <person name="Mehta A."/>
            <person name="Aluvathingal J."/>
            <person name="Nadendla S."/>
            <person name="Myers T."/>
            <person name="Yan Y."/>
            <person name="Sichtig H."/>
        </authorList>
    </citation>
    <scope>NUCLEOTIDE SEQUENCE [LARGE SCALE GENOMIC DNA]</scope>
    <source>
        <strain evidence="8 11">FDAARGOS_923</strain>
    </source>
</reference>
<comment type="similarity">
    <text evidence="2">Belongs to the DsbD family.</text>
</comment>
<gene>
    <name evidence="9" type="ORF">CHCC16736_1795</name>
    <name evidence="8" type="ORF">I6G80_01415</name>
</gene>
<evidence type="ECO:0000313" key="10">
    <source>
        <dbReference type="Proteomes" id="UP000435910"/>
    </source>
</evidence>
<dbReference type="InterPro" id="IPR003834">
    <property type="entry name" value="Cyt_c_assmbl_TM_dom"/>
</dbReference>
<dbReference type="GO" id="GO:0017004">
    <property type="term" value="P:cytochrome complex assembly"/>
    <property type="evidence" value="ECO:0007669"/>
    <property type="project" value="InterPro"/>
</dbReference>
<feature type="domain" description="Cytochrome C biogenesis protein transmembrane" evidence="7">
    <location>
        <begin position="3"/>
        <end position="215"/>
    </location>
</feature>
<comment type="subcellular location">
    <subcellularLocation>
        <location evidence="1">Membrane</location>
        <topology evidence="1">Multi-pass membrane protein</topology>
    </subcellularLocation>
</comment>
<evidence type="ECO:0000256" key="2">
    <source>
        <dbReference type="ARBA" id="ARBA00006143"/>
    </source>
</evidence>
<evidence type="ECO:0000313" key="9">
    <source>
        <dbReference type="EMBL" id="TWL30761.1"/>
    </source>
</evidence>
<feature type="transmembrane region" description="Helical" evidence="6">
    <location>
        <begin position="6"/>
        <end position="31"/>
    </location>
</feature>
<name>A0A415J502_BACLI</name>
<dbReference type="PANTHER" id="PTHR31272:SF4">
    <property type="entry name" value="CYTOCHROME C-TYPE BIOGENESIS PROTEIN HI_1454-RELATED"/>
    <property type="match status" value="1"/>
</dbReference>
<keyword evidence="4 6" id="KW-1133">Transmembrane helix</keyword>
<dbReference type="RefSeq" id="WP_003178735.1">
    <property type="nucleotide sequence ID" value="NZ_BEXU01000019.1"/>
</dbReference>
<evidence type="ECO:0000313" key="8">
    <source>
        <dbReference type="EMBL" id="QPR73010.1"/>
    </source>
</evidence>
<protein>
    <submittedName>
        <fullName evidence="8">Cytochrome C biogenesis protein CcdA</fullName>
    </submittedName>
</protein>
<proteinExistence type="inferred from homology"/>
<feature type="transmembrane region" description="Helical" evidence="6">
    <location>
        <begin position="86"/>
        <end position="106"/>
    </location>
</feature>
<dbReference type="Pfam" id="PF02683">
    <property type="entry name" value="DsbD_TM"/>
    <property type="match status" value="1"/>
</dbReference>